<comment type="function">
    <text evidence="1">Catalyzes both the phosphorylation of dihydroxyacetone and of glyceraldehyde.</text>
</comment>
<dbReference type="PANTHER" id="PTHR28629:SF14">
    <property type="entry name" value="DIHYDROXYACETONE KINASE 1"/>
    <property type="match status" value="1"/>
</dbReference>
<evidence type="ECO:0000256" key="10">
    <source>
        <dbReference type="ARBA" id="ARBA00048898"/>
    </source>
</evidence>
<dbReference type="Gene3D" id="3.40.50.10440">
    <property type="entry name" value="Dihydroxyacetone kinase, domain 1"/>
    <property type="match status" value="1"/>
</dbReference>
<feature type="domain" description="DhaK" evidence="14">
    <location>
        <begin position="8"/>
        <end position="353"/>
    </location>
</feature>
<dbReference type="InterPro" id="IPR012734">
    <property type="entry name" value="DhaK_ATP"/>
</dbReference>
<evidence type="ECO:0000256" key="9">
    <source>
        <dbReference type="ARBA" id="ARBA00047974"/>
    </source>
</evidence>
<dbReference type="Pfam" id="PF02733">
    <property type="entry name" value="Dak1"/>
    <property type="match status" value="1"/>
</dbReference>
<dbReference type="FunFam" id="3.30.1180.20:FF:000001">
    <property type="entry name" value="Dihydroxyacetone kinase 1"/>
    <property type="match status" value="1"/>
</dbReference>
<dbReference type="GO" id="GO:0005829">
    <property type="term" value="C:cytosol"/>
    <property type="evidence" value="ECO:0007669"/>
    <property type="project" value="TreeGrafter"/>
</dbReference>
<dbReference type="InterPro" id="IPR050861">
    <property type="entry name" value="Dihydroxyacetone_Kinase"/>
</dbReference>
<feature type="binding site" evidence="12">
    <location>
        <begin position="53"/>
        <end position="56"/>
    </location>
    <ligand>
        <name>substrate</name>
    </ligand>
</feature>
<feature type="binding site" evidence="12">
    <location>
        <position position="109"/>
    </location>
    <ligand>
        <name>substrate</name>
    </ligand>
</feature>
<dbReference type="PROSITE" id="PS51480">
    <property type="entry name" value="DHAL"/>
    <property type="match status" value="1"/>
</dbReference>
<keyword evidence="4" id="KW-0808">Transferase</keyword>
<dbReference type="GO" id="GO:0005524">
    <property type="term" value="F:ATP binding"/>
    <property type="evidence" value="ECO:0007669"/>
    <property type="project" value="UniProtKB-KW"/>
</dbReference>
<keyword evidence="8" id="KW-0067">ATP-binding</keyword>
<comment type="caution">
    <text evidence="15">The sequence shown here is derived from an EMBL/GenBank/DDBJ whole genome shotgun (WGS) entry which is preliminary data.</text>
</comment>
<dbReference type="SUPFAM" id="SSF101473">
    <property type="entry name" value="DhaL-like"/>
    <property type="match status" value="1"/>
</dbReference>
<dbReference type="GO" id="GO:0019563">
    <property type="term" value="P:glycerol catabolic process"/>
    <property type="evidence" value="ECO:0007669"/>
    <property type="project" value="TreeGrafter"/>
</dbReference>
<dbReference type="FunFam" id="3.40.50.10440:FF:000001">
    <property type="entry name" value="Dihydroxyacetone kinase, DhaK subunit"/>
    <property type="match status" value="1"/>
</dbReference>
<evidence type="ECO:0000256" key="5">
    <source>
        <dbReference type="ARBA" id="ARBA00022741"/>
    </source>
</evidence>
<evidence type="ECO:0000259" key="14">
    <source>
        <dbReference type="PROSITE" id="PS51481"/>
    </source>
</evidence>
<keyword evidence="16" id="KW-1185">Reference proteome</keyword>
<dbReference type="InterPro" id="IPR004006">
    <property type="entry name" value="DhaK_dom"/>
</dbReference>
<dbReference type="AlphaFoldDB" id="A0A9P5K0C4"/>
<protein>
    <submittedName>
        <fullName evidence="15">Dihydroxyacetone kinase 1</fullName>
    </submittedName>
</protein>
<comment type="catalytic activity">
    <reaction evidence="9">
        <text>D-glyceraldehyde + ATP = D-glyceraldehyde 3-phosphate + ADP + H(+)</text>
        <dbReference type="Rhea" id="RHEA:13941"/>
        <dbReference type="ChEBI" id="CHEBI:15378"/>
        <dbReference type="ChEBI" id="CHEBI:17378"/>
        <dbReference type="ChEBI" id="CHEBI:30616"/>
        <dbReference type="ChEBI" id="CHEBI:59776"/>
        <dbReference type="ChEBI" id="CHEBI:456216"/>
        <dbReference type="EC" id="2.7.1.28"/>
    </reaction>
</comment>
<evidence type="ECO:0000256" key="12">
    <source>
        <dbReference type="PIRSR" id="PIRSR612734-2"/>
    </source>
</evidence>
<evidence type="ECO:0000256" key="11">
    <source>
        <dbReference type="PIRSR" id="PIRSR612734-1"/>
    </source>
</evidence>
<evidence type="ECO:0000256" key="1">
    <source>
        <dbReference type="ARBA" id="ARBA00003264"/>
    </source>
</evidence>
<dbReference type="GO" id="GO:0004371">
    <property type="term" value="F:glycerone kinase activity"/>
    <property type="evidence" value="ECO:0007669"/>
    <property type="project" value="UniProtKB-EC"/>
</dbReference>
<dbReference type="Gene3D" id="1.25.40.340">
    <property type="match status" value="1"/>
</dbReference>
<keyword evidence="6 15" id="KW-0418">Kinase</keyword>
<dbReference type="PANTHER" id="PTHR28629">
    <property type="entry name" value="TRIOKINASE/FMN CYCLASE"/>
    <property type="match status" value="1"/>
</dbReference>
<dbReference type="Gene3D" id="3.30.1180.20">
    <property type="entry name" value="Dihydroxyacetone kinase, domain 2"/>
    <property type="match status" value="1"/>
</dbReference>
<comment type="catalytic activity">
    <reaction evidence="10">
        <text>dihydroxyacetone + ATP = dihydroxyacetone phosphate + ADP + H(+)</text>
        <dbReference type="Rhea" id="RHEA:15773"/>
        <dbReference type="ChEBI" id="CHEBI:15378"/>
        <dbReference type="ChEBI" id="CHEBI:16016"/>
        <dbReference type="ChEBI" id="CHEBI:30616"/>
        <dbReference type="ChEBI" id="CHEBI:57642"/>
        <dbReference type="ChEBI" id="CHEBI:456216"/>
        <dbReference type="EC" id="2.7.1.29"/>
    </reaction>
</comment>
<reference evidence="15" key="2">
    <citation type="journal article" date="2020" name="Nat. Commun.">
        <title>Large-scale genome sequencing of mycorrhizal fungi provides insights into the early evolution of symbiotic traits.</title>
        <authorList>
            <person name="Miyauchi S."/>
            <person name="Kiss E."/>
            <person name="Kuo A."/>
            <person name="Drula E."/>
            <person name="Kohler A."/>
            <person name="Sanchez-Garcia M."/>
            <person name="Morin E."/>
            <person name="Andreopoulos B."/>
            <person name="Barry K.W."/>
            <person name="Bonito G."/>
            <person name="Buee M."/>
            <person name="Carver A."/>
            <person name="Chen C."/>
            <person name="Cichocki N."/>
            <person name="Clum A."/>
            <person name="Culley D."/>
            <person name="Crous P.W."/>
            <person name="Fauchery L."/>
            <person name="Girlanda M."/>
            <person name="Hayes R.D."/>
            <person name="Keri Z."/>
            <person name="LaButti K."/>
            <person name="Lipzen A."/>
            <person name="Lombard V."/>
            <person name="Magnuson J."/>
            <person name="Maillard F."/>
            <person name="Murat C."/>
            <person name="Nolan M."/>
            <person name="Ohm R.A."/>
            <person name="Pangilinan J."/>
            <person name="Pereira M.F."/>
            <person name="Perotto S."/>
            <person name="Peter M."/>
            <person name="Pfister S."/>
            <person name="Riley R."/>
            <person name="Sitrit Y."/>
            <person name="Stielow J.B."/>
            <person name="Szollosi G."/>
            <person name="Zifcakova L."/>
            <person name="Stursova M."/>
            <person name="Spatafora J.W."/>
            <person name="Tedersoo L."/>
            <person name="Vaario L.M."/>
            <person name="Yamada A."/>
            <person name="Yan M."/>
            <person name="Wang P."/>
            <person name="Xu J."/>
            <person name="Bruns T."/>
            <person name="Baldrian P."/>
            <person name="Vilgalys R."/>
            <person name="Dunand C."/>
            <person name="Henrissat B."/>
            <person name="Grigoriev I.V."/>
            <person name="Hibbett D."/>
            <person name="Nagy L.G."/>
            <person name="Martin F.M."/>
        </authorList>
    </citation>
    <scope>NUCLEOTIDE SEQUENCE</scope>
    <source>
        <strain evidence="15">Prilba</strain>
    </source>
</reference>
<dbReference type="Pfam" id="PF02734">
    <property type="entry name" value="Dak2"/>
    <property type="match status" value="1"/>
</dbReference>
<name>A0A9P5K0C4_9AGAM</name>
<sequence>MAKHFVNDPSSLVVQSLQGLCAINPKLGLDVNNKVVFLADQDRSRVGLICGGGSGHEPSHAGFVGQGMLSAAVCGNIFASPGPTQVRRAIELVDNDKGTLIIVKNYTGDVLNFGLARERFAAQHPSKVDKVKFLVVGDDVAVGKTQGGIVGRRGLAGTVLVYKIAGALAETGAGLDEVYSVAEWVSQNIATIGVGLEHCHVPGTMAGEAHLTSSEIEIGMGIHNEAGVQRVSPVPPLSRLVQTLLDLLLSQSDPERGFLSIQGSGKDNAVLLVNNLGGVSELELAGIAREAITALSARGVRVLRVISGTFMTSLNMPGFSLTLLLLPSSSSTAAPPEDVILHLLDASTSAPGWKWTSCAPPSELPPPPAPLISERAADNALKVRAQDVQGFVLAVERACNALDKAEPEITRMDTISGDGDCGLTLQTGANAVLARLRAGSIGGEDIIGALIAVSEVAAEKMGGTSGALYSIFFSALAQALSTSSAGVVAVHDWSRAVSAAREQLYTYTRARPPSRTLVDPLAAFSDTFTANPSGLRSAVKKAAEAAEATRDVEARVGRSAYVEAGLLKRERVPDPGAWGVKVLLEALAGAGST</sequence>
<keyword evidence="5" id="KW-0547">Nucleotide-binding</keyword>
<dbReference type="NCBIfam" id="TIGR02361">
    <property type="entry name" value="dak_ATP"/>
    <property type="match status" value="1"/>
</dbReference>
<dbReference type="InterPro" id="IPR036117">
    <property type="entry name" value="DhaL_dom_sf"/>
</dbReference>
<dbReference type="SUPFAM" id="SSF82549">
    <property type="entry name" value="DAK1/DegV-like"/>
    <property type="match status" value="1"/>
</dbReference>
<dbReference type="Proteomes" id="UP000759537">
    <property type="component" value="Unassembled WGS sequence"/>
</dbReference>
<evidence type="ECO:0000256" key="8">
    <source>
        <dbReference type="ARBA" id="ARBA00022840"/>
    </source>
</evidence>
<evidence type="ECO:0000256" key="3">
    <source>
        <dbReference type="ARBA" id="ARBA00008757"/>
    </source>
</evidence>
<evidence type="ECO:0000313" key="16">
    <source>
        <dbReference type="Proteomes" id="UP000759537"/>
    </source>
</evidence>
<feature type="binding site" evidence="12">
    <location>
        <position position="104"/>
    </location>
    <ligand>
        <name>substrate</name>
    </ligand>
</feature>
<proteinExistence type="inferred from homology"/>
<organism evidence="15 16">
    <name type="scientific">Russula ochroleuca</name>
    <dbReference type="NCBI Taxonomy" id="152965"/>
    <lineage>
        <taxon>Eukaryota</taxon>
        <taxon>Fungi</taxon>
        <taxon>Dikarya</taxon>
        <taxon>Basidiomycota</taxon>
        <taxon>Agaricomycotina</taxon>
        <taxon>Agaricomycetes</taxon>
        <taxon>Russulales</taxon>
        <taxon>Russulaceae</taxon>
        <taxon>Russula</taxon>
    </lineage>
</organism>
<feature type="active site" description="Tele-hemiaminal-histidine intermediate" evidence="11">
    <location>
        <position position="223"/>
    </location>
</feature>
<dbReference type="PROSITE" id="PS51481">
    <property type="entry name" value="DHAK"/>
    <property type="match status" value="1"/>
</dbReference>
<dbReference type="FunFam" id="1.25.40.340:FF:000001">
    <property type="entry name" value="Dihydroxyacetone kinase 1"/>
    <property type="match status" value="1"/>
</dbReference>
<evidence type="ECO:0000256" key="4">
    <source>
        <dbReference type="ARBA" id="ARBA00022679"/>
    </source>
</evidence>
<dbReference type="GO" id="GO:0050354">
    <property type="term" value="F:triokinase activity"/>
    <property type="evidence" value="ECO:0007669"/>
    <property type="project" value="UniProtKB-EC"/>
</dbReference>
<evidence type="ECO:0000313" key="15">
    <source>
        <dbReference type="EMBL" id="KAF8475245.1"/>
    </source>
</evidence>
<accession>A0A9P5K0C4</accession>
<gene>
    <name evidence="15" type="ORF">DFH94DRAFT_760169</name>
</gene>
<dbReference type="EMBL" id="WHVB01000016">
    <property type="protein sequence ID" value="KAF8475245.1"/>
    <property type="molecule type" value="Genomic_DNA"/>
</dbReference>
<keyword evidence="7" id="KW-0319">Glycerol metabolism</keyword>
<comment type="pathway">
    <text evidence="2">Polyol metabolism; glycerol fermentation; glycerone phosphate from glycerol (oxidative route): step 2/2.</text>
</comment>
<reference evidence="15" key="1">
    <citation type="submission" date="2019-10" db="EMBL/GenBank/DDBJ databases">
        <authorList>
            <consortium name="DOE Joint Genome Institute"/>
            <person name="Kuo A."/>
            <person name="Miyauchi S."/>
            <person name="Kiss E."/>
            <person name="Drula E."/>
            <person name="Kohler A."/>
            <person name="Sanchez-Garcia M."/>
            <person name="Andreopoulos B."/>
            <person name="Barry K.W."/>
            <person name="Bonito G."/>
            <person name="Buee M."/>
            <person name="Carver A."/>
            <person name="Chen C."/>
            <person name="Cichocki N."/>
            <person name="Clum A."/>
            <person name="Culley D."/>
            <person name="Crous P.W."/>
            <person name="Fauchery L."/>
            <person name="Girlanda M."/>
            <person name="Hayes R."/>
            <person name="Keri Z."/>
            <person name="LaButti K."/>
            <person name="Lipzen A."/>
            <person name="Lombard V."/>
            <person name="Magnuson J."/>
            <person name="Maillard F."/>
            <person name="Morin E."/>
            <person name="Murat C."/>
            <person name="Nolan M."/>
            <person name="Ohm R."/>
            <person name="Pangilinan J."/>
            <person name="Pereira M."/>
            <person name="Perotto S."/>
            <person name="Peter M."/>
            <person name="Riley R."/>
            <person name="Sitrit Y."/>
            <person name="Stielow B."/>
            <person name="Szollosi G."/>
            <person name="Zifcakova L."/>
            <person name="Stursova M."/>
            <person name="Spatafora J.W."/>
            <person name="Tedersoo L."/>
            <person name="Vaario L.-M."/>
            <person name="Yamada A."/>
            <person name="Yan M."/>
            <person name="Wang P."/>
            <person name="Xu J."/>
            <person name="Bruns T."/>
            <person name="Baldrian P."/>
            <person name="Vilgalys R."/>
            <person name="Henrissat B."/>
            <person name="Grigoriev I.V."/>
            <person name="Hibbett D."/>
            <person name="Nagy L.G."/>
            <person name="Martin F.M."/>
        </authorList>
    </citation>
    <scope>NUCLEOTIDE SEQUENCE</scope>
    <source>
        <strain evidence="15">Prilba</strain>
    </source>
</reference>
<feature type="domain" description="DhaL" evidence="13">
    <location>
        <begin position="389"/>
        <end position="589"/>
    </location>
</feature>
<dbReference type="InterPro" id="IPR004007">
    <property type="entry name" value="DhaL_dom"/>
</dbReference>
<evidence type="ECO:0000256" key="6">
    <source>
        <dbReference type="ARBA" id="ARBA00022777"/>
    </source>
</evidence>
<dbReference type="SMART" id="SM01120">
    <property type="entry name" value="Dak2"/>
    <property type="match status" value="1"/>
</dbReference>
<dbReference type="OrthoDB" id="1724672at2759"/>
<evidence type="ECO:0000259" key="13">
    <source>
        <dbReference type="PROSITE" id="PS51480"/>
    </source>
</evidence>
<evidence type="ECO:0000256" key="2">
    <source>
        <dbReference type="ARBA" id="ARBA00004778"/>
    </source>
</evidence>
<evidence type="ECO:0000256" key="7">
    <source>
        <dbReference type="ARBA" id="ARBA00022798"/>
    </source>
</evidence>
<comment type="similarity">
    <text evidence="3">Belongs to the dihydroxyacetone kinase (DAK) family.</text>
</comment>